<keyword evidence="4" id="KW-1185">Reference proteome</keyword>
<keyword evidence="2" id="KW-1133">Transmembrane helix</keyword>
<feature type="transmembrane region" description="Helical" evidence="2">
    <location>
        <begin position="187"/>
        <end position="206"/>
    </location>
</feature>
<dbReference type="InterPro" id="IPR021460">
    <property type="entry name" value="DUF3112"/>
</dbReference>
<feature type="compositionally biased region" description="Basic and acidic residues" evidence="1">
    <location>
        <begin position="622"/>
        <end position="633"/>
    </location>
</feature>
<dbReference type="OrthoDB" id="3357002at2759"/>
<dbReference type="GeneID" id="54406899"/>
<feature type="transmembrane region" description="Helical" evidence="2">
    <location>
        <begin position="142"/>
        <end position="167"/>
    </location>
</feature>
<reference evidence="3" key="1">
    <citation type="journal article" date="2020" name="Stud. Mycol.">
        <title>101 Dothideomycetes genomes: a test case for predicting lifestyles and emergence of pathogens.</title>
        <authorList>
            <person name="Haridas S."/>
            <person name="Albert R."/>
            <person name="Binder M."/>
            <person name="Bloem J."/>
            <person name="Labutti K."/>
            <person name="Salamov A."/>
            <person name="Andreopoulos B."/>
            <person name="Baker S."/>
            <person name="Barry K."/>
            <person name="Bills G."/>
            <person name="Bluhm B."/>
            <person name="Cannon C."/>
            <person name="Castanera R."/>
            <person name="Culley D."/>
            <person name="Daum C."/>
            <person name="Ezra D."/>
            <person name="Gonzalez J."/>
            <person name="Henrissat B."/>
            <person name="Kuo A."/>
            <person name="Liang C."/>
            <person name="Lipzen A."/>
            <person name="Lutzoni F."/>
            <person name="Magnuson J."/>
            <person name="Mondo S."/>
            <person name="Nolan M."/>
            <person name="Ohm R."/>
            <person name="Pangilinan J."/>
            <person name="Park H.-J."/>
            <person name="Ramirez L."/>
            <person name="Alfaro M."/>
            <person name="Sun H."/>
            <person name="Tritt A."/>
            <person name="Yoshinaga Y."/>
            <person name="Zwiers L.-H."/>
            <person name="Turgeon B."/>
            <person name="Goodwin S."/>
            <person name="Spatafora J."/>
            <person name="Crous P."/>
            <person name="Grigoriev I."/>
        </authorList>
    </citation>
    <scope>NUCLEOTIDE SEQUENCE</scope>
    <source>
        <strain evidence="3">CBS 119687</strain>
    </source>
</reference>
<dbReference type="Proteomes" id="UP000799771">
    <property type="component" value="Unassembled WGS sequence"/>
</dbReference>
<proteinExistence type="predicted"/>
<feature type="compositionally biased region" description="Low complexity" evidence="1">
    <location>
        <begin position="526"/>
        <end position="556"/>
    </location>
</feature>
<evidence type="ECO:0000256" key="2">
    <source>
        <dbReference type="SAM" id="Phobius"/>
    </source>
</evidence>
<gene>
    <name evidence="3" type="ORF">P153DRAFT_353878</name>
</gene>
<dbReference type="RefSeq" id="XP_033527925.1">
    <property type="nucleotide sequence ID" value="XM_033666467.1"/>
</dbReference>
<dbReference type="EMBL" id="ML977499">
    <property type="protein sequence ID" value="KAF2133538.1"/>
    <property type="molecule type" value="Genomic_DNA"/>
</dbReference>
<keyword evidence="2" id="KW-0472">Membrane</keyword>
<dbReference type="PANTHER" id="PTHR35184:SF1">
    <property type="entry name" value="INTEGRAL MEMBRANE PROTEIN"/>
    <property type="match status" value="1"/>
</dbReference>
<feature type="transmembrane region" description="Helical" evidence="2">
    <location>
        <begin position="69"/>
        <end position="91"/>
    </location>
</feature>
<dbReference type="Pfam" id="PF11309">
    <property type="entry name" value="DUF3112"/>
    <property type="match status" value="1"/>
</dbReference>
<evidence type="ECO:0000313" key="4">
    <source>
        <dbReference type="Proteomes" id="UP000799771"/>
    </source>
</evidence>
<name>A0A6A6AQU1_9PLEO</name>
<dbReference type="AlphaFoldDB" id="A0A6A6AQU1"/>
<keyword evidence="2" id="KW-0812">Transmembrane</keyword>
<feature type="transmembrane region" description="Helical" evidence="2">
    <location>
        <begin position="267"/>
        <end position="286"/>
    </location>
</feature>
<feature type="compositionally biased region" description="Polar residues" evidence="1">
    <location>
        <begin position="482"/>
        <end position="492"/>
    </location>
</feature>
<feature type="region of interest" description="Disordered" evidence="1">
    <location>
        <begin position="466"/>
        <end position="651"/>
    </location>
</feature>
<organism evidence="3 4">
    <name type="scientific">Dothidotthia symphoricarpi CBS 119687</name>
    <dbReference type="NCBI Taxonomy" id="1392245"/>
    <lineage>
        <taxon>Eukaryota</taxon>
        <taxon>Fungi</taxon>
        <taxon>Dikarya</taxon>
        <taxon>Ascomycota</taxon>
        <taxon>Pezizomycotina</taxon>
        <taxon>Dothideomycetes</taxon>
        <taxon>Pleosporomycetidae</taxon>
        <taxon>Pleosporales</taxon>
        <taxon>Dothidotthiaceae</taxon>
        <taxon>Dothidotthia</taxon>
    </lineage>
</organism>
<feature type="compositionally biased region" description="Low complexity" evidence="1">
    <location>
        <begin position="472"/>
        <end position="481"/>
    </location>
</feature>
<evidence type="ECO:0000256" key="1">
    <source>
        <dbReference type="SAM" id="MobiDB-lite"/>
    </source>
</evidence>
<sequence length="651" mass="71165">MSSILGGQILSLGKRASGPYAPTYASLGGLPWVIPDVPISVVLLVLYVILGATHITILKRNKGRGHKFIFNGALLGLCKVRTVTMCLRIAWACHPTSIRLAIAANVFVYVGTIILYEINWFFTQRIIRAQHAEFGWSKAYLIFHRAAEVCLVSCLIMLIVASISQSFTLDPEKLRIFRALQLTGQTYFSAFCCAPLVVVGLSLLFPRHEVDKFGAGRLRANITILIIAVIILSIGQIFRCVLAWLPPYHARNAEGQVVALRWYHTKVTFYMLNFATEIIVIGLFAISRVDLRFHIPNGSRMSGDYSRSRLTVNNLTSEKTLKQSSISPTLQSKASLVSPQSSCIFDDSRTLAESLRHPSPNPRTSDRTSSFRTKHASSRSSINSSRGSQSSLVNSGRVTFVDSDIPPVPQIPAEWPLPTTLTPPQAAHMSLESTSERGLSARNSHLSSVDTENEINTTLAILESGCEKSRRMSISSAKSSRPLSSHSIFSRQTSHKLPVDAPPTPKIGPVADHQGGEDASPESFILQQLPPLPTQTSPPQDAQDAQDAQDTQDTQSVPTEGSPDLVELPASYPQPETTDLHRYPEFSSLANQENGSQAVAPGSRSSLQSNTTATSDPARAGVEVRKFSCEVRPRSVPPPSTADGDELWLQY</sequence>
<accession>A0A6A6AQU1</accession>
<feature type="region of interest" description="Disordered" evidence="1">
    <location>
        <begin position="352"/>
        <end position="393"/>
    </location>
</feature>
<dbReference type="PANTHER" id="PTHR35184">
    <property type="entry name" value="YALI0C10208P"/>
    <property type="match status" value="1"/>
</dbReference>
<feature type="transmembrane region" description="Helical" evidence="2">
    <location>
        <begin position="97"/>
        <end position="122"/>
    </location>
</feature>
<feature type="transmembrane region" description="Helical" evidence="2">
    <location>
        <begin position="37"/>
        <end position="57"/>
    </location>
</feature>
<feature type="compositionally biased region" description="Low complexity" evidence="1">
    <location>
        <begin position="378"/>
        <end position="391"/>
    </location>
</feature>
<protein>
    <submittedName>
        <fullName evidence="3">Uncharacterized protein</fullName>
    </submittedName>
</protein>
<feature type="compositionally biased region" description="Polar residues" evidence="1">
    <location>
        <begin position="588"/>
        <end position="615"/>
    </location>
</feature>
<evidence type="ECO:0000313" key="3">
    <source>
        <dbReference type="EMBL" id="KAF2133538.1"/>
    </source>
</evidence>
<feature type="transmembrane region" description="Helical" evidence="2">
    <location>
        <begin position="218"/>
        <end position="238"/>
    </location>
</feature>